<organism evidence="7 8">
    <name type="scientific">Vineibacter terrae</name>
    <dbReference type="NCBI Taxonomy" id="2586908"/>
    <lineage>
        <taxon>Bacteria</taxon>
        <taxon>Pseudomonadati</taxon>
        <taxon>Pseudomonadota</taxon>
        <taxon>Alphaproteobacteria</taxon>
        <taxon>Hyphomicrobiales</taxon>
        <taxon>Vineibacter</taxon>
    </lineage>
</organism>
<dbReference type="GO" id="GO:0015658">
    <property type="term" value="F:branched-chain amino acid transmembrane transporter activity"/>
    <property type="evidence" value="ECO:0007669"/>
    <property type="project" value="TreeGrafter"/>
</dbReference>
<dbReference type="InterPro" id="IPR003439">
    <property type="entry name" value="ABC_transporter-like_ATP-bd"/>
</dbReference>
<evidence type="ECO:0000256" key="1">
    <source>
        <dbReference type="ARBA" id="ARBA00005417"/>
    </source>
</evidence>
<dbReference type="Proteomes" id="UP000321638">
    <property type="component" value="Unassembled WGS sequence"/>
</dbReference>
<dbReference type="AlphaFoldDB" id="A0A5C8PA82"/>
<dbReference type="InterPro" id="IPR003593">
    <property type="entry name" value="AAA+_ATPase"/>
</dbReference>
<dbReference type="RefSeq" id="WP_147852050.1">
    <property type="nucleotide sequence ID" value="NZ_VDUZ01000069.1"/>
</dbReference>
<dbReference type="SMART" id="SM00382">
    <property type="entry name" value="AAA"/>
    <property type="match status" value="1"/>
</dbReference>
<evidence type="ECO:0000256" key="3">
    <source>
        <dbReference type="ARBA" id="ARBA00022741"/>
    </source>
</evidence>
<dbReference type="PANTHER" id="PTHR43820">
    <property type="entry name" value="HIGH-AFFINITY BRANCHED-CHAIN AMINO ACID TRANSPORT ATP-BINDING PROTEIN LIVF"/>
    <property type="match status" value="1"/>
</dbReference>
<comment type="caution">
    <text evidence="7">The sequence shown here is derived from an EMBL/GenBank/DDBJ whole genome shotgun (WGS) entry which is preliminary data.</text>
</comment>
<dbReference type="CDD" id="cd03224">
    <property type="entry name" value="ABC_TM1139_LivF_branched"/>
    <property type="match status" value="1"/>
</dbReference>
<comment type="similarity">
    <text evidence="1">Belongs to the ABC transporter superfamily.</text>
</comment>
<evidence type="ECO:0000256" key="2">
    <source>
        <dbReference type="ARBA" id="ARBA00022448"/>
    </source>
</evidence>
<name>A0A5C8PA82_9HYPH</name>
<reference evidence="7 8" key="1">
    <citation type="submission" date="2019-06" db="EMBL/GenBank/DDBJ databases">
        <title>New taxonomy in bacterial strain CC-CFT640, isolated from vineyard.</title>
        <authorList>
            <person name="Lin S.-Y."/>
            <person name="Tsai C.-F."/>
            <person name="Young C.-C."/>
        </authorList>
    </citation>
    <scope>NUCLEOTIDE SEQUENCE [LARGE SCALE GENOMIC DNA]</scope>
    <source>
        <strain evidence="7 8">CC-CFT640</strain>
    </source>
</reference>
<dbReference type="PROSITE" id="PS50893">
    <property type="entry name" value="ABC_TRANSPORTER_2"/>
    <property type="match status" value="1"/>
</dbReference>
<dbReference type="PROSITE" id="PS00211">
    <property type="entry name" value="ABC_TRANSPORTER_1"/>
    <property type="match status" value="1"/>
</dbReference>
<evidence type="ECO:0000256" key="4">
    <source>
        <dbReference type="ARBA" id="ARBA00022840"/>
    </source>
</evidence>
<dbReference type="OrthoDB" id="9806149at2"/>
<dbReference type="GO" id="GO:0015807">
    <property type="term" value="P:L-amino acid transport"/>
    <property type="evidence" value="ECO:0007669"/>
    <property type="project" value="TreeGrafter"/>
</dbReference>
<dbReference type="Pfam" id="PF00005">
    <property type="entry name" value="ABC_tran"/>
    <property type="match status" value="1"/>
</dbReference>
<evidence type="ECO:0000313" key="7">
    <source>
        <dbReference type="EMBL" id="TXL69919.1"/>
    </source>
</evidence>
<dbReference type="Gene3D" id="3.40.50.300">
    <property type="entry name" value="P-loop containing nucleotide triphosphate hydrolases"/>
    <property type="match status" value="1"/>
</dbReference>
<dbReference type="PANTHER" id="PTHR43820:SF4">
    <property type="entry name" value="HIGH-AFFINITY BRANCHED-CHAIN AMINO ACID TRANSPORT ATP-BINDING PROTEIN LIVF"/>
    <property type="match status" value="1"/>
</dbReference>
<proteinExistence type="inferred from homology"/>
<evidence type="ECO:0000313" key="8">
    <source>
        <dbReference type="Proteomes" id="UP000321638"/>
    </source>
</evidence>
<evidence type="ECO:0000259" key="6">
    <source>
        <dbReference type="PROSITE" id="PS50893"/>
    </source>
</evidence>
<dbReference type="InterPro" id="IPR052156">
    <property type="entry name" value="BCAA_Transport_ATP-bd_LivF"/>
</dbReference>
<feature type="domain" description="ABC transporter" evidence="6">
    <location>
        <begin position="7"/>
        <end position="239"/>
    </location>
</feature>
<keyword evidence="4 7" id="KW-0067">ATP-binding</keyword>
<keyword evidence="8" id="KW-1185">Reference proteome</keyword>
<keyword evidence="3" id="KW-0547">Nucleotide-binding</keyword>
<dbReference type="GO" id="GO:0005524">
    <property type="term" value="F:ATP binding"/>
    <property type="evidence" value="ECO:0007669"/>
    <property type="project" value="UniProtKB-KW"/>
</dbReference>
<gene>
    <name evidence="7" type="ORF">FHP25_37035</name>
</gene>
<dbReference type="SUPFAM" id="SSF52540">
    <property type="entry name" value="P-loop containing nucleoside triphosphate hydrolases"/>
    <property type="match status" value="1"/>
</dbReference>
<keyword evidence="5" id="KW-0029">Amino-acid transport</keyword>
<dbReference type="InterPro" id="IPR017871">
    <property type="entry name" value="ABC_transporter-like_CS"/>
</dbReference>
<keyword evidence="2" id="KW-0813">Transport</keyword>
<protein>
    <submittedName>
        <fullName evidence="7">ABC transporter ATP-binding protein</fullName>
    </submittedName>
</protein>
<evidence type="ECO:0000256" key="5">
    <source>
        <dbReference type="ARBA" id="ARBA00022970"/>
    </source>
</evidence>
<accession>A0A5C8PA82</accession>
<dbReference type="InterPro" id="IPR027417">
    <property type="entry name" value="P-loop_NTPase"/>
</dbReference>
<dbReference type="EMBL" id="VDUZ01000069">
    <property type="protein sequence ID" value="TXL69919.1"/>
    <property type="molecule type" value="Genomic_DNA"/>
</dbReference>
<dbReference type="GO" id="GO:0016887">
    <property type="term" value="F:ATP hydrolysis activity"/>
    <property type="evidence" value="ECO:0007669"/>
    <property type="project" value="InterPro"/>
</dbReference>
<sequence length="239" mass="25020">MTTTDLLSVQGLAAGYGGALAVRGLDFAVAPGTIAVLVGANGAGKTTTVQVIAGAIRPSGGTIRFDGETVTGLDCPAMVDRGITLVPEGRLIFARMTVEENLLMGALNRRAAANLARNLDRVFALFPRLAQRRGQLGGSMSGGEQQMLAIARGLMAEPRLMILDEPSLGLAPKVVAETFGLIRQLNAEGITILLVEQNVRQSLQLADRAFVIEKGRVVLSGAGPTLLDDPFVKTAFLGL</sequence>